<evidence type="ECO:0000256" key="1">
    <source>
        <dbReference type="RuleBase" id="RU004374"/>
    </source>
</evidence>
<dbReference type="InterPro" id="IPR019770">
    <property type="entry name" value="TIF_eIF_4E_CS"/>
</dbReference>
<dbReference type="PANTHER" id="PTHR11960:SF18">
    <property type="entry name" value="EUKARYOTIC TRANSLATION INITIATION FACTOR 4E HOMOLOGOUS PROTEIN, ISOFORM B"/>
    <property type="match status" value="1"/>
</dbReference>
<dbReference type="GO" id="GO:0016281">
    <property type="term" value="C:eukaryotic translation initiation factor 4F complex"/>
    <property type="evidence" value="ECO:0007669"/>
    <property type="project" value="TreeGrafter"/>
</dbReference>
<dbReference type="PROSITE" id="PS00813">
    <property type="entry name" value="IF4E"/>
    <property type="match status" value="1"/>
</dbReference>
<dbReference type="Proteomes" id="UP000751190">
    <property type="component" value="Unassembled WGS sequence"/>
</dbReference>
<name>A0A8J5XF40_DIALT</name>
<protein>
    <submittedName>
        <fullName evidence="2">Uncharacterized protein</fullName>
    </submittedName>
</protein>
<comment type="similarity">
    <text evidence="1">Belongs to the eukaryotic initiation factor 4E family.</text>
</comment>
<evidence type="ECO:0000313" key="3">
    <source>
        <dbReference type="Proteomes" id="UP000751190"/>
    </source>
</evidence>
<reference evidence="2" key="1">
    <citation type="submission" date="2021-05" db="EMBL/GenBank/DDBJ databases">
        <title>The genome of the haptophyte Pavlova lutheri (Diacronema luteri, Pavlovales) - a model for lipid biosynthesis in eukaryotic algae.</title>
        <authorList>
            <person name="Hulatt C.J."/>
            <person name="Posewitz M.C."/>
        </authorList>
    </citation>
    <scope>NUCLEOTIDE SEQUENCE</scope>
    <source>
        <strain evidence="2">NIVA-4/92</strain>
    </source>
</reference>
<keyword evidence="1" id="KW-0648">Protein biosynthesis</keyword>
<dbReference type="InterPro" id="IPR001040">
    <property type="entry name" value="TIF_eIF_4E"/>
</dbReference>
<keyword evidence="1" id="KW-0694">RNA-binding</keyword>
<dbReference type="OMA" id="LPLQYHW"/>
<dbReference type="PANTHER" id="PTHR11960">
    <property type="entry name" value="EUKARYOTIC TRANSLATION INITIATION FACTOR 4E RELATED"/>
    <property type="match status" value="1"/>
</dbReference>
<accession>A0A8J5XF40</accession>
<dbReference type="Pfam" id="PF01652">
    <property type="entry name" value="IF4E"/>
    <property type="match status" value="1"/>
</dbReference>
<keyword evidence="3" id="KW-1185">Reference proteome</keyword>
<dbReference type="GO" id="GO:0003743">
    <property type="term" value="F:translation initiation factor activity"/>
    <property type="evidence" value="ECO:0007669"/>
    <property type="project" value="UniProtKB-KW"/>
</dbReference>
<dbReference type="GO" id="GO:0000340">
    <property type="term" value="F:RNA 7-methylguanosine cap binding"/>
    <property type="evidence" value="ECO:0007669"/>
    <property type="project" value="TreeGrafter"/>
</dbReference>
<comment type="caution">
    <text evidence="2">The sequence shown here is derived from an EMBL/GenBank/DDBJ whole genome shotgun (WGS) entry which is preliminary data.</text>
</comment>
<organism evidence="2 3">
    <name type="scientific">Diacronema lutheri</name>
    <name type="common">Unicellular marine alga</name>
    <name type="synonym">Monochrysis lutheri</name>
    <dbReference type="NCBI Taxonomy" id="2081491"/>
    <lineage>
        <taxon>Eukaryota</taxon>
        <taxon>Haptista</taxon>
        <taxon>Haptophyta</taxon>
        <taxon>Pavlovophyceae</taxon>
        <taxon>Pavlovales</taxon>
        <taxon>Pavlovaceae</taxon>
        <taxon>Diacronema</taxon>
    </lineage>
</organism>
<dbReference type="SUPFAM" id="SSF55418">
    <property type="entry name" value="eIF4e-like"/>
    <property type="match status" value="1"/>
</dbReference>
<dbReference type="EMBL" id="JAGTXO010000039">
    <property type="protein sequence ID" value="KAG8459647.1"/>
    <property type="molecule type" value="Genomic_DNA"/>
</dbReference>
<evidence type="ECO:0000313" key="2">
    <source>
        <dbReference type="EMBL" id="KAG8459647.1"/>
    </source>
</evidence>
<dbReference type="OrthoDB" id="590761at2759"/>
<dbReference type="Gene3D" id="3.30.760.10">
    <property type="entry name" value="RNA Cap, Translation Initiation Factor Eif4e"/>
    <property type="match status" value="1"/>
</dbReference>
<sequence length="191" mass="21992">MADGQRTVLKHAWTFSVFRKSAVRSEPYESRMKVLATVSTVEEFWGVYTHLVPVGQVRDSIDIHMFKDGIRPMWEDEANREGGKWILRLKKGLAHRYWEELLLAIVGEQFDVGDELCGCVLSCRFSEDIISVWNKQSLNRKGCLAIRDTLRRVLEIPIEATFEYKPHVDALKDMSSYRGAQSERALLKAES</sequence>
<proteinExistence type="inferred from homology"/>
<dbReference type="InterPro" id="IPR023398">
    <property type="entry name" value="TIF_eIF4e-like"/>
</dbReference>
<dbReference type="AlphaFoldDB" id="A0A8J5XF40"/>
<gene>
    <name evidence="2" type="ORF">KFE25_001003</name>
</gene>
<keyword evidence="1" id="KW-0396">Initiation factor</keyword>